<keyword evidence="1" id="KW-0805">Transcription regulation</keyword>
<gene>
    <name evidence="5" type="ORF">HMPREF0647_07550</name>
</gene>
<dbReference type="GO" id="GO:0043565">
    <property type="term" value="F:sequence-specific DNA binding"/>
    <property type="evidence" value="ECO:0007669"/>
    <property type="project" value="InterPro"/>
</dbReference>
<evidence type="ECO:0000256" key="2">
    <source>
        <dbReference type="ARBA" id="ARBA00023125"/>
    </source>
</evidence>
<dbReference type="OrthoDB" id="1156172at2"/>
<dbReference type="InterPro" id="IPR018060">
    <property type="entry name" value="HTH_AraC"/>
</dbReference>
<evidence type="ECO:0000256" key="1">
    <source>
        <dbReference type="ARBA" id="ARBA00023015"/>
    </source>
</evidence>
<dbReference type="SUPFAM" id="SSF46689">
    <property type="entry name" value="Homeodomain-like"/>
    <property type="match status" value="2"/>
</dbReference>
<evidence type="ECO:0000259" key="4">
    <source>
        <dbReference type="PROSITE" id="PS01124"/>
    </source>
</evidence>
<keyword evidence="2" id="KW-0238">DNA-binding</keyword>
<dbReference type="PANTHER" id="PTHR47893">
    <property type="entry name" value="REGULATORY PROTEIN PCHR"/>
    <property type="match status" value="1"/>
</dbReference>
<evidence type="ECO:0000256" key="3">
    <source>
        <dbReference type="ARBA" id="ARBA00023163"/>
    </source>
</evidence>
<sequence>MSIEFHAISSPKYWLQMIAEQLSTTVINNEVHLPVMFGQGVFKQYYPCEWLTISYSKIKVYEPMHIHRLGRRNTNLIPIVFYIDKFEQLIGDEKFSVGKTERNGIYMHSPEIDTKWTIPANNKWNITLALTFNREQLVKDLENMGNTYILELLLSRASFYIFESFNAHILELTEELIKCMEFETDPLRYLPIYGKSLLLFYQYLKQLNLRQYPESNRKLHPSDIEMLLKVREKIIDNISSPPLLSELAKDANMSVSKLQKCFKQVFGDSISQFALHEKMKMAQRLLSSEFKSVSEIGYQLGYSNLSHFSKAFFNEFNINPSDYLRSIKKRNG</sequence>
<dbReference type="PROSITE" id="PS01124">
    <property type="entry name" value="HTH_ARAC_FAMILY_2"/>
    <property type="match status" value="1"/>
</dbReference>
<dbReference type="Gene3D" id="1.10.10.60">
    <property type="entry name" value="Homeodomain-like"/>
    <property type="match status" value="2"/>
</dbReference>
<dbReference type="EMBL" id="JRNQ01000047">
    <property type="protein sequence ID" value="KGF44191.1"/>
    <property type="molecule type" value="Genomic_DNA"/>
</dbReference>
<dbReference type="InterPro" id="IPR053142">
    <property type="entry name" value="PchR_regulatory_protein"/>
</dbReference>
<dbReference type="PANTHER" id="PTHR47893:SF1">
    <property type="entry name" value="REGULATORY PROTEIN PCHR"/>
    <property type="match status" value="1"/>
</dbReference>
<dbReference type="SMART" id="SM00342">
    <property type="entry name" value="HTH_ARAC"/>
    <property type="match status" value="1"/>
</dbReference>
<dbReference type="RefSeq" id="WP_036867488.1">
    <property type="nucleotide sequence ID" value="NZ_JRNQ01000047.1"/>
</dbReference>
<comment type="caution">
    <text evidence="5">The sequence shown here is derived from an EMBL/GenBank/DDBJ whole genome shotgun (WGS) entry which is preliminary data.</text>
</comment>
<dbReference type="Proteomes" id="UP000029525">
    <property type="component" value="Unassembled WGS sequence"/>
</dbReference>
<dbReference type="Pfam" id="PF12833">
    <property type="entry name" value="HTH_18"/>
    <property type="match status" value="1"/>
</dbReference>
<reference evidence="5 6" key="1">
    <citation type="submission" date="2014-07" db="EMBL/GenBank/DDBJ databases">
        <authorList>
            <person name="McCorrison J."/>
            <person name="Sanka R."/>
            <person name="Torralba M."/>
            <person name="Gillis M."/>
            <person name="Haft D.H."/>
            <person name="Methe B."/>
            <person name="Sutton G."/>
            <person name="Nelson K.E."/>
        </authorList>
    </citation>
    <scope>NUCLEOTIDE SEQUENCE [LARGE SCALE GENOMIC DNA]</scope>
    <source>
        <strain evidence="5 6">DNF00320</strain>
    </source>
</reference>
<dbReference type="PRINTS" id="PR00032">
    <property type="entry name" value="HTHARAC"/>
</dbReference>
<proteinExistence type="predicted"/>
<dbReference type="GO" id="GO:0003700">
    <property type="term" value="F:DNA-binding transcription factor activity"/>
    <property type="evidence" value="ECO:0007669"/>
    <property type="project" value="InterPro"/>
</dbReference>
<name>A0A096ACB6_9BACT</name>
<keyword evidence="3" id="KW-0804">Transcription</keyword>
<evidence type="ECO:0000313" key="6">
    <source>
        <dbReference type="Proteomes" id="UP000029525"/>
    </source>
</evidence>
<organism evidence="5 6">
    <name type="scientific">Prevotella bivia DNF00320</name>
    <dbReference type="NCBI Taxonomy" id="1401068"/>
    <lineage>
        <taxon>Bacteria</taxon>
        <taxon>Pseudomonadati</taxon>
        <taxon>Bacteroidota</taxon>
        <taxon>Bacteroidia</taxon>
        <taxon>Bacteroidales</taxon>
        <taxon>Prevotellaceae</taxon>
        <taxon>Prevotella</taxon>
    </lineage>
</organism>
<dbReference type="InterPro" id="IPR009057">
    <property type="entry name" value="Homeodomain-like_sf"/>
</dbReference>
<dbReference type="InterPro" id="IPR020449">
    <property type="entry name" value="Tscrpt_reg_AraC-type_HTH"/>
</dbReference>
<dbReference type="AlphaFoldDB" id="A0A096ACB6"/>
<evidence type="ECO:0000313" key="5">
    <source>
        <dbReference type="EMBL" id="KGF44191.1"/>
    </source>
</evidence>
<accession>A0A096ACB6</accession>
<protein>
    <recommendedName>
        <fullName evidence="4">HTH araC/xylS-type domain-containing protein</fullName>
    </recommendedName>
</protein>
<feature type="domain" description="HTH araC/xylS-type" evidence="4">
    <location>
        <begin position="228"/>
        <end position="326"/>
    </location>
</feature>